<dbReference type="InterPro" id="IPR036615">
    <property type="entry name" value="Mur_ligase_C_dom_sf"/>
</dbReference>
<reference evidence="3 4" key="1">
    <citation type="journal article" date="2017" name="Environ. Microbiol.">
        <title>Genomic and physiological analyses of 'Reinekea forsetii' reveal a versatile opportunistic lifestyle during spring algae blooms.</title>
        <authorList>
            <person name="Avci B."/>
            <person name="Hahnke R.L."/>
            <person name="Chafee M."/>
            <person name="Fischer T."/>
            <person name="Gruber-Vodicka H."/>
            <person name="Tegetmeyer H.E."/>
            <person name="Harder J."/>
            <person name="Fuchs B.M."/>
            <person name="Amann R.I."/>
            <person name="Teeling H."/>
        </authorList>
    </citation>
    <scope>NUCLEOTIDE SEQUENCE [LARGE SCALE GENOMIC DNA]</scope>
    <source>
        <strain evidence="3 4">Hel1_31_D35</strain>
    </source>
</reference>
<dbReference type="SUPFAM" id="SSF53244">
    <property type="entry name" value="MurD-like peptide ligases, peptide-binding domain"/>
    <property type="match status" value="1"/>
</dbReference>
<dbReference type="GO" id="GO:0071161">
    <property type="term" value="F:cyanophycin synthetase activity (L-arginine-adding)"/>
    <property type="evidence" value="ECO:0007669"/>
    <property type="project" value="UniProtKB-EC"/>
</dbReference>
<evidence type="ECO:0000313" key="4">
    <source>
        <dbReference type="Proteomes" id="UP000229757"/>
    </source>
</evidence>
<evidence type="ECO:0000259" key="1">
    <source>
        <dbReference type="Pfam" id="PF02875"/>
    </source>
</evidence>
<feature type="domain" description="Mur ligase central" evidence="2">
    <location>
        <begin position="182"/>
        <end position="392"/>
    </location>
</feature>
<dbReference type="GO" id="GO:0071160">
    <property type="term" value="F:cyanophycin synthetase activity (L-aspartate-adding)"/>
    <property type="evidence" value="ECO:0007669"/>
    <property type="project" value="UniProtKB-EC"/>
</dbReference>
<dbReference type="GO" id="GO:0005524">
    <property type="term" value="F:ATP binding"/>
    <property type="evidence" value="ECO:0007669"/>
    <property type="project" value="InterPro"/>
</dbReference>
<dbReference type="PANTHER" id="PTHR23135:SF18">
    <property type="entry name" value="CYANOPHYCIN SYNTHETASE"/>
    <property type="match status" value="1"/>
</dbReference>
<dbReference type="Pfam" id="PF08245">
    <property type="entry name" value="Mur_ligase_M"/>
    <property type="match status" value="1"/>
</dbReference>
<dbReference type="EMBL" id="CP011797">
    <property type="protein sequence ID" value="ATX76964.1"/>
    <property type="molecule type" value="Genomic_DNA"/>
</dbReference>
<organism evidence="3 4">
    <name type="scientific">Reinekea forsetii</name>
    <dbReference type="NCBI Taxonomy" id="1336806"/>
    <lineage>
        <taxon>Bacteria</taxon>
        <taxon>Pseudomonadati</taxon>
        <taxon>Pseudomonadota</taxon>
        <taxon>Gammaproteobacteria</taxon>
        <taxon>Oceanospirillales</taxon>
        <taxon>Saccharospirillaceae</taxon>
        <taxon>Reinekea</taxon>
    </lineage>
</organism>
<dbReference type="KEGG" id="rfo:REIFOR_01827"/>
<dbReference type="Gene3D" id="3.40.1190.10">
    <property type="entry name" value="Mur-like, catalytic domain"/>
    <property type="match status" value="1"/>
</dbReference>
<feature type="domain" description="Mur ligase C-terminal" evidence="1">
    <location>
        <begin position="423"/>
        <end position="546"/>
    </location>
</feature>
<proteinExistence type="predicted"/>
<accession>A0A2K8KUH2</accession>
<keyword evidence="3" id="KW-0436">Ligase</keyword>
<evidence type="ECO:0000259" key="2">
    <source>
        <dbReference type="Pfam" id="PF08245"/>
    </source>
</evidence>
<dbReference type="InterPro" id="IPR004101">
    <property type="entry name" value="Mur_ligase_C"/>
</dbReference>
<name>A0A2K8KUH2_9GAMM</name>
<dbReference type="PANTHER" id="PTHR23135">
    <property type="entry name" value="MUR LIGASE FAMILY MEMBER"/>
    <property type="match status" value="1"/>
</dbReference>
<protein>
    <submittedName>
        <fullName evidence="3">Cyanophycin synthase</fullName>
        <ecNumber evidence="3">6.3.2.29</ecNumber>
        <ecNumber evidence="3">6.3.2.30</ecNumber>
    </submittedName>
</protein>
<sequence length="562" mass="59987">MINIQLDDSRRLTGKSLLWDHPGAIIDGFVQGIDKATVVARWQDFAHQLLRAVAWPDEQTCARIFENGISVAISAPVDALYSACELNEAAWEFARADLTSQTAEETWPGCIERLRSAIAAEAHPELLDLLALAKQQGVVGLADDDAFSLGAGPSAQVWPIAALPAPADIHWADYQNIPVAMVTGTNGKSTSVRILSAMVEASGRRCGVTSTDFIRIGSDIIDRGDFSGPGGARIVLRHPKTEVAILEVARGGILRRGLPIDPVDVCLVTNVAEDHLGQYGINTVEALAQTKLVVSKALSGGTLVLNADDPLLVTYAEPLSVRQCWFALSEHNEVIARHRAANGPVCFMRAGMLVYFDGQAEHDMVAVDAIPMTLQGAAVHNISNALGAIGVAQCLGLDRADIASALEQFASNVNDNPGRGNQFEVKGARVILDFAHNLHGIEAMANTLAKLPAQRKYLMLSMAGDRSDREILAATSAAMVMQPDLLIAADLPVYYRGRKPGEVTDLIAQAARASGMADSAIEYAADPVAGTKRIVSQLQASELALLFALSDRDDIVELLNLG</sequence>
<evidence type="ECO:0000313" key="3">
    <source>
        <dbReference type="EMBL" id="ATX76964.1"/>
    </source>
</evidence>
<dbReference type="EC" id="6.3.2.30" evidence="3"/>
<dbReference type="EC" id="6.3.2.29" evidence="3"/>
<dbReference type="InterPro" id="IPR036565">
    <property type="entry name" value="Mur-like_cat_sf"/>
</dbReference>
<gene>
    <name evidence="3" type="ORF">REIFOR_01827</name>
</gene>
<dbReference type="RefSeq" id="WP_100257258.1">
    <property type="nucleotide sequence ID" value="NZ_CP011797.1"/>
</dbReference>
<dbReference type="Pfam" id="PF02875">
    <property type="entry name" value="Mur_ligase_C"/>
    <property type="match status" value="1"/>
</dbReference>
<dbReference type="Gene3D" id="3.90.190.20">
    <property type="entry name" value="Mur ligase, C-terminal domain"/>
    <property type="match status" value="1"/>
</dbReference>
<dbReference type="SUPFAM" id="SSF53623">
    <property type="entry name" value="MurD-like peptide ligases, catalytic domain"/>
    <property type="match status" value="1"/>
</dbReference>
<dbReference type="InterPro" id="IPR013221">
    <property type="entry name" value="Mur_ligase_cen"/>
</dbReference>
<keyword evidence="4" id="KW-1185">Reference proteome</keyword>
<dbReference type="AlphaFoldDB" id="A0A2K8KUH2"/>
<dbReference type="Proteomes" id="UP000229757">
    <property type="component" value="Chromosome"/>
</dbReference>
<dbReference type="OrthoDB" id="9803907at2"/>